<name>A0A0G0ZKD6_9BACT</name>
<proteinExistence type="predicted"/>
<protein>
    <submittedName>
        <fullName evidence="7">Polysaccharide biosynthesis protein</fullName>
    </submittedName>
</protein>
<comment type="caution">
    <text evidence="7">The sequence shown here is derived from an EMBL/GenBank/DDBJ whole genome shotgun (WGS) entry which is preliminary data.</text>
</comment>
<dbReference type="InterPro" id="IPR050833">
    <property type="entry name" value="Poly_Biosynth_Transport"/>
</dbReference>
<dbReference type="EMBL" id="LCBP01000005">
    <property type="protein sequence ID" value="KKS13443.1"/>
    <property type="molecule type" value="Genomic_DNA"/>
</dbReference>
<evidence type="ECO:0000313" key="8">
    <source>
        <dbReference type="Proteomes" id="UP000034299"/>
    </source>
</evidence>
<feature type="transmembrane region" description="Helical" evidence="6">
    <location>
        <begin position="86"/>
        <end position="106"/>
    </location>
</feature>
<evidence type="ECO:0000256" key="3">
    <source>
        <dbReference type="ARBA" id="ARBA00022692"/>
    </source>
</evidence>
<evidence type="ECO:0000256" key="4">
    <source>
        <dbReference type="ARBA" id="ARBA00022989"/>
    </source>
</evidence>
<feature type="non-terminal residue" evidence="7">
    <location>
        <position position="1"/>
    </location>
</feature>
<evidence type="ECO:0000256" key="2">
    <source>
        <dbReference type="ARBA" id="ARBA00022475"/>
    </source>
</evidence>
<dbReference type="Proteomes" id="UP000034299">
    <property type="component" value="Unassembled WGS sequence"/>
</dbReference>
<evidence type="ECO:0000256" key="5">
    <source>
        <dbReference type="ARBA" id="ARBA00023136"/>
    </source>
</evidence>
<dbReference type="AlphaFoldDB" id="A0A0G0ZKD6"/>
<sequence length="169" mass="19259">HYLGAVELAAYSFIKKVPENIKLIPRFITQLSVPKFSTQNIGDPLVKKEVIRKTWFFAGGSAVLVFIYILMAPFIFKILFAPYQQYVFLSQIYALSFVFNFGGLFFNFVETNRKAKSVLSLNAIISALTILTIFVSLKFYGLIGLVAGYSFIRFVSSVLKYVYFKKAIR</sequence>
<feature type="transmembrane region" description="Helical" evidence="6">
    <location>
        <begin position="118"/>
        <end position="137"/>
    </location>
</feature>
<organism evidence="7 8">
    <name type="scientific">Candidatus Magasanikbacteria bacterium GW2011_GWA2_41_55</name>
    <dbReference type="NCBI Taxonomy" id="1619038"/>
    <lineage>
        <taxon>Bacteria</taxon>
        <taxon>Candidatus Magasanikiibacteriota</taxon>
    </lineage>
</organism>
<evidence type="ECO:0000256" key="1">
    <source>
        <dbReference type="ARBA" id="ARBA00004651"/>
    </source>
</evidence>
<feature type="transmembrane region" description="Helical" evidence="6">
    <location>
        <begin position="55"/>
        <end position="80"/>
    </location>
</feature>
<gene>
    <name evidence="7" type="ORF">UU69_C0005G0015</name>
</gene>
<accession>A0A0G0ZKD6</accession>
<keyword evidence="4 6" id="KW-1133">Transmembrane helix</keyword>
<reference evidence="7 8" key="1">
    <citation type="journal article" date="2015" name="Nature">
        <title>rRNA introns, odd ribosomes, and small enigmatic genomes across a large radiation of phyla.</title>
        <authorList>
            <person name="Brown C.T."/>
            <person name="Hug L.A."/>
            <person name="Thomas B.C."/>
            <person name="Sharon I."/>
            <person name="Castelle C.J."/>
            <person name="Singh A."/>
            <person name="Wilkins M.J."/>
            <person name="Williams K.H."/>
            <person name="Banfield J.F."/>
        </authorList>
    </citation>
    <scope>NUCLEOTIDE SEQUENCE [LARGE SCALE GENOMIC DNA]</scope>
</reference>
<keyword evidence="2" id="KW-1003">Cell membrane</keyword>
<feature type="transmembrane region" description="Helical" evidence="6">
    <location>
        <begin position="143"/>
        <end position="163"/>
    </location>
</feature>
<dbReference type="PANTHER" id="PTHR30250">
    <property type="entry name" value="PST FAMILY PREDICTED COLANIC ACID TRANSPORTER"/>
    <property type="match status" value="1"/>
</dbReference>
<dbReference type="PANTHER" id="PTHR30250:SF11">
    <property type="entry name" value="O-ANTIGEN TRANSPORTER-RELATED"/>
    <property type="match status" value="1"/>
</dbReference>
<keyword evidence="3 6" id="KW-0812">Transmembrane</keyword>
<comment type="subcellular location">
    <subcellularLocation>
        <location evidence="1">Cell membrane</location>
        <topology evidence="1">Multi-pass membrane protein</topology>
    </subcellularLocation>
</comment>
<dbReference type="GO" id="GO:0005886">
    <property type="term" value="C:plasma membrane"/>
    <property type="evidence" value="ECO:0007669"/>
    <property type="project" value="UniProtKB-SubCell"/>
</dbReference>
<evidence type="ECO:0000256" key="6">
    <source>
        <dbReference type="SAM" id="Phobius"/>
    </source>
</evidence>
<evidence type="ECO:0000313" key="7">
    <source>
        <dbReference type="EMBL" id="KKS13443.1"/>
    </source>
</evidence>
<keyword evidence="5 6" id="KW-0472">Membrane</keyword>